<evidence type="ECO:0000313" key="3">
    <source>
        <dbReference type="EMBL" id="AWW31660.1"/>
    </source>
</evidence>
<dbReference type="Proteomes" id="UP000248688">
    <property type="component" value="Chromosome"/>
</dbReference>
<name>A0A2Z4ILQ9_9BACT</name>
<dbReference type="SUPFAM" id="SSF52833">
    <property type="entry name" value="Thioredoxin-like"/>
    <property type="match status" value="1"/>
</dbReference>
<dbReference type="GO" id="GO:0016209">
    <property type="term" value="F:antioxidant activity"/>
    <property type="evidence" value="ECO:0007669"/>
    <property type="project" value="InterPro"/>
</dbReference>
<keyword evidence="1" id="KW-1133">Transmembrane helix</keyword>
<organism evidence="3 4">
    <name type="scientific">Echinicola strongylocentroti</name>
    <dbReference type="NCBI Taxonomy" id="1795355"/>
    <lineage>
        <taxon>Bacteria</taxon>
        <taxon>Pseudomonadati</taxon>
        <taxon>Bacteroidota</taxon>
        <taxon>Cytophagia</taxon>
        <taxon>Cytophagales</taxon>
        <taxon>Cyclobacteriaceae</taxon>
        <taxon>Echinicola</taxon>
    </lineage>
</organism>
<dbReference type="InterPro" id="IPR036249">
    <property type="entry name" value="Thioredoxin-like_sf"/>
</dbReference>
<keyword evidence="1" id="KW-0812">Transmembrane</keyword>
<dbReference type="InterPro" id="IPR000866">
    <property type="entry name" value="AhpC/TSA"/>
</dbReference>
<evidence type="ECO:0000256" key="1">
    <source>
        <dbReference type="SAM" id="Phobius"/>
    </source>
</evidence>
<protein>
    <recommendedName>
        <fullName evidence="2">Thioredoxin domain-containing protein</fullName>
    </recommendedName>
</protein>
<sequence>MRKKLKFVVLFLVIAFLGIMGYLIMDRVMEKNSVAERISQFPEFTLYRPDGEKFTTDELPYDRPVILIYFNSTCHLCEKEIRAIRERQEEFGDIQLLLVSSEEGNVIGDFAKRMELEDCKNIHWFQDRDMEVAVYYDVGSVPEIFLYGSDGKLVKRFQGTVKVERLLEAYVSIKKEKV</sequence>
<dbReference type="PROSITE" id="PS51352">
    <property type="entry name" value="THIOREDOXIN_2"/>
    <property type="match status" value="1"/>
</dbReference>
<dbReference type="InterPro" id="IPR013766">
    <property type="entry name" value="Thioredoxin_domain"/>
</dbReference>
<feature type="domain" description="Thioredoxin" evidence="2">
    <location>
        <begin position="35"/>
        <end position="175"/>
    </location>
</feature>
<dbReference type="EMBL" id="CP030041">
    <property type="protein sequence ID" value="AWW31660.1"/>
    <property type="molecule type" value="Genomic_DNA"/>
</dbReference>
<evidence type="ECO:0000313" key="4">
    <source>
        <dbReference type="Proteomes" id="UP000248688"/>
    </source>
</evidence>
<dbReference type="KEGG" id="est:DN752_16850"/>
<dbReference type="CDD" id="cd02966">
    <property type="entry name" value="TlpA_like_family"/>
    <property type="match status" value="1"/>
</dbReference>
<dbReference type="PANTHER" id="PTHR42852:SF13">
    <property type="entry name" value="PROTEIN DIPZ"/>
    <property type="match status" value="1"/>
</dbReference>
<reference evidence="3 4" key="1">
    <citation type="submission" date="2018-06" db="EMBL/GenBank/DDBJ databases">
        <title>Echinicola strongylocentroti sp. nov., isolated from a sea urchin Strongylocentrotus intermedius.</title>
        <authorList>
            <person name="Bae S.S."/>
        </authorList>
    </citation>
    <scope>NUCLEOTIDE SEQUENCE [LARGE SCALE GENOMIC DNA]</scope>
    <source>
        <strain evidence="3 4">MEBiC08714</strain>
    </source>
</reference>
<evidence type="ECO:0000259" key="2">
    <source>
        <dbReference type="PROSITE" id="PS51352"/>
    </source>
</evidence>
<dbReference type="PANTHER" id="PTHR42852">
    <property type="entry name" value="THIOL:DISULFIDE INTERCHANGE PROTEIN DSBE"/>
    <property type="match status" value="1"/>
</dbReference>
<dbReference type="RefSeq" id="WP_112785035.1">
    <property type="nucleotide sequence ID" value="NZ_CP030041.1"/>
</dbReference>
<keyword evidence="1" id="KW-0472">Membrane</keyword>
<dbReference type="InterPro" id="IPR050553">
    <property type="entry name" value="Thioredoxin_ResA/DsbE_sf"/>
</dbReference>
<dbReference type="Gene3D" id="3.40.30.10">
    <property type="entry name" value="Glutaredoxin"/>
    <property type="match status" value="1"/>
</dbReference>
<dbReference type="AlphaFoldDB" id="A0A2Z4ILQ9"/>
<feature type="transmembrane region" description="Helical" evidence="1">
    <location>
        <begin position="7"/>
        <end position="25"/>
    </location>
</feature>
<keyword evidence="4" id="KW-1185">Reference proteome</keyword>
<dbReference type="GO" id="GO:0016491">
    <property type="term" value="F:oxidoreductase activity"/>
    <property type="evidence" value="ECO:0007669"/>
    <property type="project" value="InterPro"/>
</dbReference>
<dbReference type="Pfam" id="PF00578">
    <property type="entry name" value="AhpC-TSA"/>
    <property type="match status" value="1"/>
</dbReference>
<dbReference type="OrthoDB" id="662072at2"/>
<gene>
    <name evidence="3" type="ORF">DN752_16850</name>
</gene>
<accession>A0A2Z4ILQ9</accession>
<proteinExistence type="predicted"/>